<dbReference type="InterPro" id="IPR002937">
    <property type="entry name" value="Amino_oxidase"/>
</dbReference>
<dbReference type="PANTHER" id="PTHR42923">
    <property type="entry name" value="PROTOPORPHYRINOGEN OXIDASE"/>
    <property type="match status" value="1"/>
</dbReference>
<dbReference type="RefSeq" id="WP_201672630.1">
    <property type="nucleotide sequence ID" value="NZ_JAEQNE010000001.1"/>
</dbReference>
<gene>
    <name evidence="2" type="ORF">JJ685_02740</name>
</gene>
<dbReference type="InterPro" id="IPR050464">
    <property type="entry name" value="Zeta_carotene_desat/Oxidored"/>
</dbReference>
<accession>A0A936YY47</accession>
<dbReference type="AlphaFoldDB" id="A0A936YY47"/>
<evidence type="ECO:0000259" key="1">
    <source>
        <dbReference type="Pfam" id="PF01593"/>
    </source>
</evidence>
<evidence type="ECO:0000313" key="2">
    <source>
        <dbReference type="EMBL" id="MBL0390052.1"/>
    </source>
</evidence>
<reference evidence="2 3" key="1">
    <citation type="journal article" date="2017" name="Int. J. Syst. Evol. Microbiol.">
        <title>Ramlibacter monticola sp. nov., isolated from forest soil.</title>
        <authorList>
            <person name="Chaudhary D.K."/>
            <person name="Kim J."/>
        </authorList>
    </citation>
    <scope>NUCLEOTIDE SEQUENCE [LARGE SCALE GENOMIC DNA]</scope>
    <source>
        <strain evidence="2 3">KACC 19175</strain>
    </source>
</reference>
<dbReference type="PANTHER" id="PTHR42923:SF47">
    <property type="entry name" value="BLR3003 PROTEIN"/>
    <property type="match status" value="1"/>
</dbReference>
<keyword evidence="3" id="KW-1185">Reference proteome</keyword>
<dbReference type="Proteomes" id="UP000599109">
    <property type="component" value="Unassembled WGS sequence"/>
</dbReference>
<name>A0A936YY47_9BURK</name>
<dbReference type="EMBL" id="JAEQNE010000001">
    <property type="protein sequence ID" value="MBL0390052.1"/>
    <property type="molecule type" value="Genomic_DNA"/>
</dbReference>
<proteinExistence type="predicted"/>
<dbReference type="GO" id="GO:0016491">
    <property type="term" value="F:oxidoreductase activity"/>
    <property type="evidence" value="ECO:0007669"/>
    <property type="project" value="InterPro"/>
</dbReference>
<dbReference type="InterPro" id="IPR036188">
    <property type="entry name" value="FAD/NAD-bd_sf"/>
</dbReference>
<dbReference type="Gene3D" id="3.50.50.60">
    <property type="entry name" value="FAD/NAD(P)-binding domain"/>
    <property type="match status" value="1"/>
</dbReference>
<protein>
    <submittedName>
        <fullName evidence="2">FAD-dependent oxidoreductase</fullName>
    </submittedName>
</protein>
<dbReference type="Pfam" id="PF01593">
    <property type="entry name" value="Amino_oxidase"/>
    <property type="match status" value="1"/>
</dbReference>
<organism evidence="2 3">
    <name type="scientific">Ramlibacter monticola</name>
    <dbReference type="NCBI Taxonomy" id="1926872"/>
    <lineage>
        <taxon>Bacteria</taxon>
        <taxon>Pseudomonadati</taxon>
        <taxon>Pseudomonadota</taxon>
        <taxon>Betaproteobacteria</taxon>
        <taxon>Burkholderiales</taxon>
        <taxon>Comamonadaceae</taxon>
        <taxon>Ramlibacter</taxon>
    </lineage>
</organism>
<comment type="caution">
    <text evidence="2">The sequence shown here is derived from an EMBL/GenBank/DDBJ whole genome shotgun (WGS) entry which is preliminary data.</text>
</comment>
<feature type="domain" description="Amine oxidase" evidence="1">
    <location>
        <begin position="16"/>
        <end position="451"/>
    </location>
</feature>
<sequence>MRESSTFDALVIGAGVAGLFCATELADAGLRVGVLEARACPGGRARSWHHAGMGLEVDVGPHVISSEHVHFMRMLRRVGTATQVDWQPGILVTLLEERRLLDVASVSWPPPLHLLANGPMTLRRLGVRASLSHWPVIREAARVDEAGLRALDAVDAFSWLGSKGMAAEAIDWFWRSTLLSLLNVPLEECSAASALRIFRLMLGRSGYHFGFPRVGLSQLYVPGCSAAIRERGGEVYTRSAVRALDVQDGFVRGVRLRSGALLLAPWCILALPPWHAAPLLARTREPLLAPLQATARRFLGAPYTSTVLALDRRLGPRRFWARVWDPEDLNTDFYDLANIRPELAGAGSVVACNAIGPNAHPEWSEQAVVARTLQELQDFAPAAREARVLGASVHRIRGAVPQPRPGTETLRPGARTAVTGLLLAGDWTDTALPCSMESAARSAALAAEVILQRTIALAPPETYGLVGLLRSRRAK</sequence>
<evidence type="ECO:0000313" key="3">
    <source>
        <dbReference type="Proteomes" id="UP000599109"/>
    </source>
</evidence>
<dbReference type="SUPFAM" id="SSF51905">
    <property type="entry name" value="FAD/NAD(P)-binding domain"/>
    <property type="match status" value="1"/>
</dbReference>